<evidence type="ECO:0000256" key="16">
    <source>
        <dbReference type="ARBA" id="ARBA00048121"/>
    </source>
</evidence>
<reference evidence="20 21" key="1">
    <citation type="submission" date="2018-12" db="EMBL/GenBank/DDBJ databases">
        <title>Persistence of Moraxella catarrhalis in Chronic Obstructive Pulmonary Disease and Regulation of the Hag/MID Adhesin.</title>
        <authorList>
            <person name="Murphy T."/>
            <person name="Zhao X."/>
            <person name="Vyas G."/>
            <person name="Aluvathingal J."/>
            <person name="Nadendla S."/>
            <person name="Tallon L."/>
            <person name="Tettelin H."/>
        </authorList>
    </citation>
    <scope>NUCLEOTIDE SEQUENCE [LARGE SCALE GENOMIC DNA]</scope>
    <source>
        <strain evidence="20 21">173P27B1</strain>
    </source>
</reference>
<evidence type="ECO:0000256" key="7">
    <source>
        <dbReference type="ARBA" id="ARBA00022516"/>
    </source>
</evidence>
<dbReference type="Gene3D" id="3.40.47.10">
    <property type="match status" value="1"/>
</dbReference>
<evidence type="ECO:0000256" key="15">
    <source>
        <dbReference type="ARBA" id="ARBA00042143"/>
    </source>
</evidence>
<name>A0ABY0BJK2_MORCA</name>
<evidence type="ECO:0000256" key="14">
    <source>
        <dbReference type="ARBA" id="ARBA00041620"/>
    </source>
</evidence>
<evidence type="ECO:0000256" key="12">
    <source>
        <dbReference type="ARBA" id="ARBA00023315"/>
    </source>
</evidence>
<evidence type="ECO:0000256" key="9">
    <source>
        <dbReference type="ARBA" id="ARBA00022832"/>
    </source>
</evidence>
<dbReference type="SMART" id="SM00825">
    <property type="entry name" value="PKS_KS"/>
    <property type="match status" value="1"/>
</dbReference>
<feature type="domain" description="Ketosynthase family 3 (KS3)" evidence="19">
    <location>
        <begin position="1"/>
        <end position="407"/>
    </location>
</feature>
<dbReference type="InterPro" id="IPR018201">
    <property type="entry name" value="Ketoacyl_synth_AS"/>
</dbReference>
<organism evidence="20 21">
    <name type="scientific">Moraxella catarrhalis</name>
    <name type="common">Branhamella catarrhalis</name>
    <dbReference type="NCBI Taxonomy" id="480"/>
    <lineage>
        <taxon>Bacteria</taxon>
        <taxon>Pseudomonadati</taxon>
        <taxon>Pseudomonadota</taxon>
        <taxon>Gammaproteobacteria</taxon>
        <taxon>Moraxellales</taxon>
        <taxon>Moraxellaceae</taxon>
        <taxon>Moraxella</taxon>
    </lineage>
</organism>
<accession>A0ABY0BJK2</accession>
<keyword evidence="9" id="KW-0276">Fatty acid metabolism</keyword>
<protein>
    <recommendedName>
        <fullName evidence="13">3-oxoacyl-[acyl-carrier-protein] synthase 1</fullName>
        <ecNumber evidence="5">2.3.1.41</ecNumber>
    </recommendedName>
    <alternativeName>
        <fullName evidence="14">3-oxoacyl-[acyl-carrier-protein] synthase I</fullName>
    </alternativeName>
    <alternativeName>
        <fullName evidence="15">Beta-ketoacyl-ACP synthase I</fullName>
    </alternativeName>
</protein>
<evidence type="ECO:0000256" key="10">
    <source>
        <dbReference type="ARBA" id="ARBA00023098"/>
    </source>
</evidence>
<dbReference type="InterPro" id="IPR020841">
    <property type="entry name" value="PKS_Beta-ketoAc_synthase_dom"/>
</dbReference>
<dbReference type="InterPro" id="IPR000794">
    <property type="entry name" value="Beta-ketoacyl_synthase"/>
</dbReference>
<dbReference type="InterPro" id="IPR014030">
    <property type="entry name" value="Ketoacyl_synth_N"/>
</dbReference>
<keyword evidence="6" id="KW-0963">Cytoplasm</keyword>
<evidence type="ECO:0000313" key="21">
    <source>
        <dbReference type="Proteomes" id="UP000268436"/>
    </source>
</evidence>
<evidence type="ECO:0000256" key="3">
    <source>
        <dbReference type="ARBA" id="ARBA00008467"/>
    </source>
</evidence>
<keyword evidence="7" id="KW-0444">Lipid biosynthesis</keyword>
<evidence type="ECO:0000313" key="20">
    <source>
        <dbReference type="EMBL" id="RUO15993.1"/>
    </source>
</evidence>
<dbReference type="Pfam" id="PF02801">
    <property type="entry name" value="Ketoacyl-synt_C"/>
    <property type="match status" value="1"/>
</dbReference>
<evidence type="ECO:0000256" key="6">
    <source>
        <dbReference type="ARBA" id="ARBA00022490"/>
    </source>
</evidence>
<evidence type="ECO:0000259" key="19">
    <source>
        <dbReference type="PROSITE" id="PS52004"/>
    </source>
</evidence>
<proteinExistence type="inferred from homology"/>
<keyword evidence="11" id="KW-0275">Fatty acid biosynthesis</keyword>
<sequence>MKRVVITGAGIVSCLGNDLDTVKEALENGRSGIRFKQEYADLGFKSCVAGSIDHDDLDTTGIDRKLKRFMSNASLYAYISALSAIKNAGLSIDTIADNPRVSVVAASGGASTADVVAAADAMREKGLRGVGAMAVPKIMASSVSATLATGLKIKGLSYSLSSACATSSHCVGHAMELIQLGKADIVLAGGGESEHWTQSCMFDAMGAMSTQYSDTPQSASRPYDKDRDGFVIAGGGGMVVVESLESAQSRGATILAEITGYGATSDGAEMVAPSGEGAVRCMQIALAQAGLASVDYINSHGTSTPLGDITELNAIATVFGGAKQTPPISSTKSMTGHSLGAVGTQELIYCLLMMNHEFIAPTINIQNLDDAAKDFDIVTQTRQTALNSIMSNSFGFGGTNAALVIQKFNN</sequence>
<keyword evidence="21" id="KW-1185">Reference proteome</keyword>
<dbReference type="EC" id="2.3.1.41" evidence="5"/>
<evidence type="ECO:0000256" key="4">
    <source>
        <dbReference type="ARBA" id="ARBA00011738"/>
    </source>
</evidence>
<dbReference type="InterPro" id="IPR016039">
    <property type="entry name" value="Thiolase-like"/>
</dbReference>
<dbReference type="PROSITE" id="PS52004">
    <property type="entry name" value="KS3_2"/>
    <property type="match status" value="1"/>
</dbReference>
<comment type="subcellular location">
    <subcellularLocation>
        <location evidence="1">Cytoplasm</location>
    </subcellularLocation>
</comment>
<keyword evidence="12" id="KW-0012">Acyltransferase</keyword>
<evidence type="ECO:0000256" key="8">
    <source>
        <dbReference type="ARBA" id="ARBA00022679"/>
    </source>
</evidence>
<keyword evidence="10" id="KW-0443">Lipid metabolism</keyword>
<comment type="similarity">
    <text evidence="3 18">Belongs to the thiolase-like superfamily. Beta-ketoacyl-ACP synthases family.</text>
</comment>
<evidence type="ECO:0000256" key="1">
    <source>
        <dbReference type="ARBA" id="ARBA00004496"/>
    </source>
</evidence>
<keyword evidence="8 18" id="KW-0808">Transferase</keyword>
<evidence type="ECO:0000256" key="13">
    <source>
        <dbReference type="ARBA" id="ARBA00039450"/>
    </source>
</evidence>
<dbReference type="Pfam" id="PF00109">
    <property type="entry name" value="ketoacyl-synt"/>
    <property type="match status" value="1"/>
</dbReference>
<dbReference type="PANTHER" id="PTHR11712">
    <property type="entry name" value="POLYKETIDE SYNTHASE-RELATED"/>
    <property type="match status" value="1"/>
</dbReference>
<evidence type="ECO:0000256" key="11">
    <source>
        <dbReference type="ARBA" id="ARBA00023160"/>
    </source>
</evidence>
<dbReference type="InterPro" id="IPR014031">
    <property type="entry name" value="Ketoacyl_synth_C"/>
</dbReference>
<dbReference type="RefSeq" id="WP_003656374.1">
    <property type="nucleotide sequence ID" value="NZ_CP007669.1"/>
</dbReference>
<evidence type="ECO:0000256" key="18">
    <source>
        <dbReference type="RuleBase" id="RU003694"/>
    </source>
</evidence>
<evidence type="ECO:0000256" key="17">
    <source>
        <dbReference type="ARBA" id="ARBA00048506"/>
    </source>
</evidence>
<comment type="catalytic activity">
    <reaction evidence="16">
        <text>(3Z)-decenoyl-[ACP] + malonyl-[ACP] + H(+) = 3-oxo-(5Z)-dodecenoyl-[ACP] + holo-[ACP] + CO2</text>
        <dbReference type="Rhea" id="RHEA:54940"/>
        <dbReference type="Rhea" id="RHEA-COMP:9623"/>
        <dbReference type="Rhea" id="RHEA-COMP:9685"/>
        <dbReference type="Rhea" id="RHEA-COMP:9927"/>
        <dbReference type="Rhea" id="RHEA-COMP:14042"/>
        <dbReference type="ChEBI" id="CHEBI:15378"/>
        <dbReference type="ChEBI" id="CHEBI:16526"/>
        <dbReference type="ChEBI" id="CHEBI:64479"/>
        <dbReference type="ChEBI" id="CHEBI:78449"/>
        <dbReference type="ChEBI" id="CHEBI:78798"/>
        <dbReference type="ChEBI" id="CHEBI:138410"/>
    </reaction>
    <physiologicalReaction direction="left-to-right" evidence="16">
        <dbReference type="Rhea" id="RHEA:54941"/>
    </physiologicalReaction>
</comment>
<gene>
    <name evidence="20" type="ORF">EJK54_0815</name>
</gene>
<comment type="pathway">
    <text evidence="2">Lipid metabolism; fatty acid biosynthesis.</text>
</comment>
<evidence type="ECO:0000256" key="5">
    <source>
        <dbReference type="ARBA" id="ARBA00013191"/>
    </source>
</evidence>
<dbReference type="CDD" id="cd00834">
    <property type="entry name" value="KAS_I_II"/>
    <property type="match status" value="1"/>
</dbReference>
<comment type="subunit">
    <text evidence="4">Homodimer.</text>
</comment>
<dbReference type="SUPFAM" id="SSF53901">
    <property type="entry name" value="Thiolase-like"/>
    <property type="match status" value="2"/>
</dbReference>
<dbReference type="EMBL" id="RYER01000018">
    <property type="protein sequence ID" value="RUO15993.1"/>
    <property type="molecule type" value="Genomic_DNA"/>
</dbReference>
<dbReference type="GeneID" id="66586306"/>
<dbReference type="PANTHER" id="PTHR11712:SF306">
    <property type="entry name" value="3-OXOACYL-[ACYL-CARRIER-PROTEIN] SYNTHASE 1"/>
    <property type="match status" value="1"/>
</dbReference>
<dbReference type="PROSITE" id="PS00606">
    <property type="entry name" value="KS3_1"/>
    <property type="match status" value="1"/>
</dbReference>
<evidence type="ECO:0000256" key="2">
    <source>
        <dbReference type="ARBA" id="ARBA00005194"/>
    </source>
</evidence>
<comment type="catalytic activity">
    <reaction evidence="17">
        <text>a fatty acyl-[ACP] + malonyl-[ACP] + H(+) = a 3-oxoacyl-[ACP] + holo-[ACP] + CO2</text>
        <dbReference type="Rhea" id="RHEA:22836"/>
        <dbReference type="Rhea" id="RHEA-COMP:9623"/>
        <dbReference type="Rhea" id="RHEA-COMP:9685"/>
        <dbReference type="Rhea" id="RHEA-COMP:9916"/>
        <dbReference type="Rhea" id="RHEA-COMP:14125"/>
        <dbReference type="ChEBI" id="CHEBI:15378"/>
        <dbReference type="ChEBI" id="CHEBI:16526"/>
        <dbReference type="ChEBI" id="CHEBI:64479"/>
        <dbReference type="ChEBI" id="CHEBI:78449"/>
        <dbReference type="ChEBI" id="CHEBI:78776"/>
        <dbReference type="ChEBI" id="CHEBI:138651"/>
        <dbReference type="EC" id="2.3.1.41"/>
    </reaction>
    <physiologicalReaction direction="left-to-right" evidence="17">
        <dbReference type="Rhea" id="RHEA:22837"/>
    </physiologicalReaction>
</comment>
<dbReference type="Proteomes" id="UP000268436">
    <property type="component" value="Unassembled WGS sequence"/>
</dbReference>
<comment type="caution">
    <text evidence="20">The sequence shown here is derived from an EMBL/GenBank/DDBJ whole genome shotgun (WGS) entry which is preliminary data.</text>
</comment>